<proteinExistence type="predicted"/>
<keyword evidence="2" id="KW-1185">Reference proteome</keyword>
<dbReference type="RefSeq" id="WP_183370649.1">
    <property type="nucleotide sequence ID" value="NZ_BAABHL010000122.1"/>
</dbReference>
<gene>
    <name evidence="1" type="ORF">BKA16_002181</name>
</gene>
<dbReference type="EMBL" id="JACIFP010000001">
    <property type="protein sequence ID" value="MBB4135629.1"/>
    <property type="molecule type" value="Genomic_DNA"/>
</dbReference>
<name>A0A840F2L5_9ACTN</name>
<dbReference type="Proteomes" id="UP000551501">
    <property type="component" value="Unassembled WGS sequence"/>
</dbReference>
<reference evidence="1 2" key="1">
    <citation type="submission" date="2020-08" db="EMBL/GenBank/DDBJ databases">
        <title>Sequencing the genomes of 1000 actinobacteria strains.</title>
        <authorList>
            <person name="Klenk H.-P."/>
        </authorList>
    </citation>
    <scope>NUCLEOTIDE SEQUENCE [LARGE SCALE GENOMIC DNA]</scope>
    <source>
        <strain evidence="1 2">DSM 45298</strain>
    </source>
</reference>
<evidence type="ECO:0000313" key="1">
    <source>
        <dbReference type="EMBL" id="MBB4135629.1"/>
    </source>
</evidence>
<protein>
    <submittedName>
        <fullName evidence="1">Uncharacterized protein</fullName>
    </submittedName>
</protein>
<evidence type="ECO:0000313" key="2">
    <source>
        <dbReference type="Proteomes" id="UP000551501"/>
    </source>
</evidence>
<comment type="caution">
    <text evidence="1">The sequence shown here is derived from an EMBL/GenBank/DDBJ whole genome shotgun (WGS) entry which is preliminary data.</text>
</comment>
<dbReference type="AlphaFoldDB" id="A0A840F2L5"/>
<organism evidence="1 2">
    <name type="scientific">Gordonia humi</name>
    <dbReference type="NCBI Taxonomy" id="686429"/>
    <lineage>
        <taxon>Bacteria</taxon>
        <taxon>Bacillati</taxon>
        <taxon>Actinomycetota</taxon>
        <taxon>Actinomycetes</taxon>
        <taxon>Mycobacteriales</taxon>
        <taxon>Gordoniaceae</taxon>
        <taxon>Gordonia</taxon>
    </lineage>
</organism>
<accession>A0A840F2L5</accession>
<sequence>MVNVDKYRFWQFFNSDGDLEWLGVMRPTAHARIDRQKVWTLLPGQRRLIANWFLSHDRQLDENERRWTHDSITGWDFVDAAIVVPEPSKDDVERLSRPEAVLTFDQIDDIPLLRISGKRDYDRIVSERDGRV</sequence>